<feature type="transmembrane region" description="Helical" evidence="1">
    <location>
        <begin position="55"/>
        <end position="83"/>
    </location>
</feature>
<evidence type="ECO:0000313" key="3">
    <source>
        <dbReference type="EMBL" id="KAK4234727.1"/>
    </source>
</evidence>
<dbReference type="PANTHER" id="PTHR24148:SF64">
    <property type="entry name" value="HETEROKARYON INCOMPATIBILITY DOMAIN-CONTAINING PROTEIN"/>
    <property type="match status" value="1"/>
</dbReference>
<evidence type="ECO:0000259" key="2">
    <source>
        <dbReference type="Pfam" id="PF06985"/>
    </source>
</evidence>
<dbReference type="EMBL" id="MU860334">
    <property type="protein sequence ID" value="KAK4234727.1"/>
    <property type="molecule type" value="Genomic_DNA"/>
</dbReference>
<gene>
    <name evidence="3" type="ORF">C8A03DRAFT_18431</name>
</gene>
<dbReference type="AlphaFoldDB" id="A0AAN7C4R4"/>
<feature type="transmembrane region" description="Helical" evidence="1">
    <location>
        <begin position="6"/>
        <end position="35"/>
    </location>
</feature>
<evidence type="ECO:0000313" key="4">
    <source>
        <dbReference type="Proteomes" id="UP001303760"/>
    </source>
</evidence>
<keyword evidence="1" id="KW-0812">Transmembrane</keyword>
<reference evidence="3" key="2">
    <citation type="submission" date="2023-05" db="EMBL/GenBank/DDBJ databases">
        <authorList>
            <consortium name="Lawrence Berkeley National Laboratory"/>
            <person name="Steindorff A."/>
            <person name="Hensen N."/>
            <person name="Bonometti L."/>
            <person name="Westerberg I."/>
            <person name="Brannstrom I.O."/>
            <person name="Guillou S."/>
            <person name="Cros-Aarteil S."/>
            <person name="Calhoun S."/>
            <person name="Haridas S."/>
            <person name="Kuo A."/>
            <person name="Mondo S."/>
            <person name="Pangilinan J."/>
            <person name="Riley R."/>
            <person name="Labutti K."/>
            <person name="Andreopoulos B."/>
            <person name="Lipzen A."/>
            <person name="Chen C."/>
            <person name="Yanf M."/>
            <person name="Daum C."/>
            <person name="Ng V."/>
            <person name="Clum A."/>
            <person name="Ohm R."/>
            <person name="Martin F."/>
            <person name="Silar P."/>
            <person name="Natvig D."/>
            <person name="Lalanne C."/>
            <person name="Gautier V."/>
            <person name="Ament-Velasquez S.L."/>
            <person name="Kruys A."/>
            <person name="Hutchinson M.I."/>
            <person name="Powell A.J."/>
            <person name="Barry K."/>
            <person name="Miller A.N."/>
            <person name="Grigoriev I.V."/>
            <person name="Debuchy R."/>
            <person name="Gladieux P."/>
            <person name="Thoren M.H."/>
            <person name="Johannesson H."/>
        </authorList>
    </citation>
    <scope>NUCLEOTIDE SEQUENCE</scope>
    <source>
        <strain evidence="3">CBS 532.94</strain>
    </source>
</reference>
<name>A0AAN7C4R4_9PEZI</name>
<proteinExistence type="predicted"/>
<keyword evidence="1" id="KW-0472">Membrane</keyword>
<organism evidence="3 4">
    <name type="scientific">Achaetomium macrosporum</name>
    <dbReference type="NCBI Taxonomy" id="79813"/>
    <lineage>
        <taxon>Eukaryota</taxon>
        <taxon>Fungi</taxon>
        <taxon>Dikarya</taxon>
        <taxon>Ascomycota</taxon>
        <taxon>Pezizomycotina</taxon>
        <taxon>Sordariomycetes</taxon>
        <taxon>Sordariomycetidae</taxon>
        <taxon>Sordariales</taxon>
        <taxon>Chaetomiaceae</taxon>
        <taxon>Achaetomium</taxon>
    </lineage>
</organism>
<dbReference type="Pfam" id="PF06985">
    <property type="entry name" value="HET"/>
    <property type="match status" value="1"/>
</dbReference>
<accession>A0AAN7C4R4</accession>
<dbReference type="PANTHER" id="PTHR24148">
    <property type="entry name" value="ANKYRIN REPEAT DOMAIN-CONTAINING PROTEIN 39 HOMOLOG-RELATED"/>
    <property type="match status" value="1"/>
</dbReference>
<dbReference type="InterPro" id="IPR052895">
    <property type="entry name" value="HetReg/Transcr_Mod"/>
</dbReference>
<comment type="caution">
    <text evidence="3">The sequence shown here is derived from an EMBL/GenBank/DDBJ whole genome shotgun (WGS) entry which is preliminary data.</text>
</comment>
<keyword evidence="4" id="KW-1185">Reference proteome</keyword>
<feature type="domain" description="Heterokaryon incompatibility" evidence="2">
    <location>
        <begin position="176"/>
        <end position="431"/>
    </location>
</feature>
<dbReference type="Proteomes" id="UP001303760">
    <property type="component" value="Unassembled WGS sequence"/>
</dbReference>
<evidence type="ECO:0000256" key="1">
    <source>
        <dbReference type="SAM" id="Phobius"/>
    </source>
</evidence>
<protein>
    <recommendedName>
        <fullName evidence="2">Heterokaryon incompatibility domain-containing protein</fullName>
    </recommendedName>
</protein>
<dbReference type="InterPro" id="IPR010730">
    <property type="entry name" value="HET"/>
</dbReference>
<sequence length="738" mass="81962">MAGFNLIPIAVAVPLIMLIVALMPAIPVAWIGIALTRTAQGICRGEGPCAMTRSVGRYIALSAVLPCVAVMILCLMVIAQLVLAPLTLYRHLRNLYETILWLSLRLGLAPYLTNTASPPLPDTTAVTIQDVRSLPRYTFTPLPPTHIRLLCIHPGTFDSPIRGTITATPLSSAPKYDALSYAETTPATLEEAAANPSTKAKRAETILLLCHEPSSPTNSRWTVLPLTSDCAAALRRVRLQAEGGTKTRRVWLDAVCVNQDDPVEKSVQVGMRDRILCTARRVVVCTGEGGGGMDEVLEWVNSLPPGQLRGQREGHGKLMTVRGGDLDSPSERQGHDERMVEGMRKGVVASLLEWNAWERVEQLAAELAQAWRRYGGEVWRLAEERYLVAVAALGLVPAALAALRPAPENLHAVLEVYFSRGWFRRVWSLQEVAPPELSRIRFICGTRETTSERMLHLMTLLKDAPGTKNSDTAKAVELFLQLRANASARRPDLLDLLIQTRDWHCEEPRDKVFGILSIARRLHVVNSPSADPQPKVDYRVSVSAVYAAYSAQFIRWHGPGFFLALIKSPQKVSGLPSWAADWTVPWPNMRALAGVDFAARSRVANEKDCVLDFDIDEAAERTVMKIMRPRIVRGFFTRDGHLDGTGRTRIENVRQLNRDEDLVEMYPGLALLLKREKGDSEKYTFIRACPHALSRDSLERIVASWSRVVSFQEEIGRQDNDGSASKAYLSLPRVYEII</sequence>
<reference evidence="3" key="1">
    <citation type="journal article" date="2023" name="Mol. Phylogenet. Evol.">
        <title>Genome-scale phylogeny and comparative genomics of the fungal order Sordariales.</title>
        <authorList>
            <person name="Hensen N."/>
            <person name="Bonometti L."/>
            <person name="Westerberg I."/>
            <person name="Brannstrom I.O."/>
            <person name="Guillou S."/>
            <person name="Cros-Aarteil S."/>
            <person name="Calhoun S."/>
            <person name="Haridas S."/>
            <person name="Kuo A."/>
            <person name="Mondo S."/>
            <person name="Pangilinan J."/>
            <person name="Riley R."/>
            <person name="LaButti K."/>
            <person name="Andreopoulos B."/>
            <person name="Lipzen A."/>
            <person name="Chen C."/>
            <person name="Yan M."/>
            <person name="Daum C."/>
            <person name="Ng V."/>
            <person name="Clum A."/>
            <person name="Steindorff A."/>
            <person name="Ohm R.A."/>
            <person name="Martin F."/>
            <person name="Silar P."/>
            <person name="Natvig D.O."/>
            <person name="Lalanne C."/>
            <person name="Gautier V."/>
            <person name="Ament-Velasquez S.L."/>
            <person name="Kruys A."/>
            <person name="Hutchinson M.I."/>
            <person name="Powell A.J."/>
            <person name="Barry K."/>
            <person name="Miller A.N."/>
            <person name="Grigoriev I.V."/>
            <person name="Debuchy R."/>
            <person name="Gladieux P."/>
            <person name="Hiltunen Thoren M."/>
            <person name="Johannesson H."/>
        </authorList>
    </citation>
    <scope>NUCLEOTIDE SEQUENCE</scope>
    <source>
        <strain evidence="3">CBS 532.94</strain>
    </source>
</reference>
<keyword evidence="1" id="KW-1133">Transmembrane helix</keyword>